<keyword evidence="5" id="KW-1185">Reference proteome</keyword>
<keyword evidence="1 2" id="KW-0732">Signal</keyword>
<dbReference type="Proteomes" id="UP001195483">
    <property type="component" value="Unassembled WGS sequence"/>
</dbReference>
<proteinExistence type="predicted"/>
<evidence type="ECO:0000256" key="1">
    <source>
        <dbReference type="ARBA" id="ARBA00022729"/>
    </source>
</evidence>
<comment type="caution">
    <text evidence="4">The sequence shown here is derived from an EMBL/GenBank/DDBJ whole genome shotgun (WGS) entry which is preliminary data.</text>
</comment>
<organism evidence="4 5">
    <name type="scientific">Potamilus streckersoni</name>
    <dbReference type="NCBI Taxonomy" id="2493646"/>
    <lineage>
        <taxon>Eukaryota</taxon>
        <taxon>Metazoa</taxon>
        <taxon>Spiralia</taxon>
        <taxon>Lophotrochozoa</taxon>
        <taxon>Mollusca</taxon>
        <taxon>Bivalvia</taxon>
        <taxon>Autobranchia</taxon>
        <taxon>Heteroconchia</taxon>
        <taxon>Palaeoheterodonta</taxon>
        <taxon>Unionida</taxon>
        <taxon>Unionoidea</taxon>
        <taxon>Unionidae</taxon>
        <taxon>Ambleminae</taxon>
        <taxon>Lampsilini</taxon>
        <taxon>Potamilus</taxon>
    </lineage>
</organism>
<dbReference type="Gene3D" id="1.25.40.10">
    <property type="entry name" value="Tetratricopeptide repeat domain"/>
    <property type="match status" value="1"/>
</dbReference>
<feature type="signal peptide" evidence="2">
    <location>
        <begin position="1"/>
        <end position="20"/>
    </location>
</feature>
<protein>
    <recommendedName>
        <fullName evidence="3">Outer membrane lipoprotein BamD-like domain-containing protein</fullName>
    </recommendedName>
</protein>
<dbReference type="InterPro" id="IPR039565">
    <property type="entry name" value="BamD-like"/>
</dbReference>
<evidence type="ECO:0000256" key="2">
    <source>
        <dbReference type="SAM" id="SignalP"/>
    </source>
</evidence>
<dbReference type="Pfam" id="PF14052">
    <property type="entry name" value="Caps_assemb_Wzi"/>
    <property type="match status" value="1"/>
</dbReference>
<name>A0AAE0VMU0_9BIVA</name>
<evidence type="ECO:0000259" key="3">
    <source>
        <dbReference type="Pfam" id="PF13525"/>
    </source>
</evidence>
<accession>A0AAE0VMU0</accession>
<reference evidence="4" key="2">
    <citation type="journal article" date="2021" name="Genome Biol. Evol.">
        <title>Developing a high-quality reference genome for a parasitic bivalve with doubly uniparental inheritance (Bivalvia: Unionida).</title>
        <authorList>
            <person name="Smith C.H."/>
        </authorList>
    </citation>
    <scope>NUCLEOTIDE SEQUENCE</scope>
    <source>
        <strain evidence="4">CHS0354</strain>
        <tissue evidence="4">Mantle</tissue>
    </source>
</reference>
<sequence>MKKHVFLLLLVFSVTRYVYAGGETFFPDHWANKVINTIISAGYLKSLQSMPRPLERQDVAQALFSFDKSNLSDPVILSLISKLETELNTELKELLNSFHPIAKMHIKVEVMGVLESRQTPPATETLIPESRLYNEVANIPVGVRSKNRVSLGFAFQKEFGIYASATLRQQGVYDESYSPPYSVFQLEKGYMAYSGSVFRAKLGRDYIDWGYGTSDLGMSHFGLSYYLRPLNHLMLQFNSEPVKFTYLLAYVLEPNTGAMSGILSAGRFDFSAQFENFGVLLGVWQTAFQNTNTSSIDWSFIVPLNVYAAQVPNSSQLINTNTGFDVLFSYSGVRVYGSLVWNIMGQNVSAVEQSLMWMAGFKMSNLFQFASVYGTELLTEIVLAMIFGMNSCISLSFPSDKPFTEQADFCFFLYNSGDFYNAERYFEKIVPFSRGTSIEDKVHFYAGMSNFINADYTRAIELFRGVLQASTFSLYKRTAFFMIGLSFYKLSPIYSRDQQSSVLAIQQLQAFIDAFPPSDSEALQENLTEIRELMAQKDIDSLRIMKFKEAEQDLIKKMNHIDTIKWAETLIHELRNKLAQKAFDAAVLYQKINNFIASEIYYNDIEFKYADSDFYEKSLLGRIHCLIQLKKWRDCLLTIEKYEKWVGDNQEKISLIADYKIQADYGFVHEQEQIKAELERKKELADPFLISIH</sequence>
<dbReference type="InterPro" id="IPR038636">
    <property type="entry name" value="Wzi_sf"/>
</dbReference>
<feature type="domain" description="Outer membrane lipoprotein BamD-like" evidence="3">
    <location>
        <begin position="414"/>
        <end position="540"/>
    </location>
</feature>
<dbReference type="Gene3D" id="2.40.160.130">
    <property type="entry name" value="Capsule assembly protein Wzi"/>
    <property type="match status" value="1"/>
</dbReference>
<dbReference type="EMBL" id="JAEAOA010001427">
    <property type="protein sequence ID" value="KAK3582632.1"/>
    <property type="molecule type" value="Genomic_DNA"/>
</dbReference>
<dbReference type="AlphaFoldDB" id="A0AAE0VMU0"/>
<dbReference type="Pfam" id="PF13525">
    <property type="entry name" value="YfiO"/>
    <property type="match status" value="1"/>
</dbReference>
<gene>
    <name evidence="4" type="ORF">CHS0354_024186</name>
</gene>
<evidence type="ECO:0000313" key="4">
    <source>
        <dbReference type="EMBL" id="KAK3582632.1"/>
    </source>
</evidence>
<dbReference type="InterPro" id="IPR026950">
    <property type="entry name" value="Caps_assemb_Wzi"/>
</dbReference>
<dbReference type="InterPro" id="IPR011990">
    <property type="entry name" value="TPR-like_helical_dom_sf"/>
</dbReference>
<evidence type="ECO:0000313" key="5">
    <source>
        <dbReference type="Proteomes" id="UP001195483"/>
    </source>
</evidence>
<feature type="chain" id="PRO_5041899036" description="Outer membrane lipoprotein BamD-like domain-containing protein" evidence="2">
    <location>
        <begin position="21"/>
        <end position="693"/>
    </location>
</feature>
<reference evidence="4" key="1">
    <citation type="journal article" date="2021" name="Genome Biol. Evol.">
        <title>A High-Quality Reference Genome for a Parasitic Bivalve with Doubly Uniparental Inheritance (Bivalvia: Unionida).</title>
        <authorList>
            <person name="Smith C.H."/>
        </authorList>
    </citation>
    <scope>NUCLEOTIDE SEQUENCE</scope>
    <source>
        <strain evidence="4">CHS0354</strain>
    </source>
</reference>
<reference evidence="4" key="3">
    <citation type="submission" date="2023-05" db="EMBL/GenBank/DDBJ databases">
        <authorList>
            <person name="Smith C.H."/>
        </authorList>
    </citation>
    <scope>NUCLEOTIDE SEQUENCE</scope>
    <source>
        <strain evidence="4">CHS0354</strain>
        <tissue evidence="4">Mantle</tissue>
    </source>
</reference>